<evidence type="ECO:0000256" key="2">
    <source>
        <dbReference type="PROSITE-ProRule" id="PRU01161"/>
    </source>
</evidence>
<dbReference type="PANTHER" id="PTHR24138:SF10">
    <property type="entry name" value="PHOSPHOLIPASE A2"/>
    <property type="match status" value="1"/>
</dbReference>
<feature type="short sequence motif" description="DGA/G" evidence="2">
    <location>
        <begin position="192"/>
        <end position="194"/>
    </location>
</feature>
<accession>A0A1S8MND4</accession>
<keyword evidence="2" id="KW-0442">Lipid degradation</keyword>
<gene>
    <name evidence="4" type="primary">cotR</name>
    <name evidence="4" type="ORF">CLOSAC_45600</name>
</gene>
<dbReference type="EC" id="3.1.1.-" evidence="4"/>
<dbReference type="EMBL" id="LZYZ01000012">
    <property type="protein sequence ID" value="OOM05690.1"/>
    <property type="molecule type" value="Genomic_DNA"/>
</dbReference>
<dbReference type="PANTHER" id="PTHR24138">
    <property type="entry name" value="INTRACELLLAR PHOSPHOLIPASE A FAMILY"/>
    <property type="match status" value="1"/>
</dbReference>
<dbReference type="RefSeq" id="WP_139355294.1">
    <property type="nucleotide sequence ID" value="NZ_LZYZ01000012.1"/>
</dbReference>
<proteinExistence type="predicted"/>
<dbReference type="Pfam" id="PF01734">
    <property type="entry name" value="Patatin"/>
    <property type="match status" value="1"/>
</dbReference>
<protein>
    <submittedName>
        <fullName evidence="4">Putative sporulation hydrolase CotR</fullName>
        <ecNumber evidence="4">3.1.1.-</ecNumber>
    </submittedName>
</protein>
<dbReference type="CDD" id="cd07199">
    <property type="entry name" value="Pat17_PNPLA8_PNPLA9_like"/>
    <property type="match status" value="1"/>
</dbReference>
<dbReference type="InterPro" id="IPR047156">
    <property type="entry name" value="Teg/CotR/CapV-like"/>
</dbReference>
<dbReference type="InterPro" id="IPR002641">
    <property type="entry name" value="PNPLA_dom"/>
</dbReference>
<evidence type="ECO:0000313" key="4">
    <source>
        <dbReference type="EMBL" id="OOM05690.1"/>
    </source>
</evidence>
<sequence length="321" mass="36063">MLDWDRIKDDGWEPKNGKEFKILSIDGGGIRGLFPAQYLANIEETTGKKTNECFDLIVGTSTGGIIALALSIGIPAKEIAELYEVHGKDIFNPTLFKRFLGKLGNLFRYSYKNNKLIDLLIQKFGDKKIIDADVMLCIPSLEHNKARPKVYKTPHSKNYHLDEKVEMWKVALATSAAPTYFPPATENGCKLDGGLWANNPILVGITEALHHGIKLDDIKILSLGTGENLYLGKDYMPKLGGLLFWRTNIVDVFMNAQSYSAENTASYLIKKSNLIRINFTSTKKLSLDCVSKTCLEELKREGDTLFRHTFRSETNVEGNFF</sequence>
<evidence type="ECO:0000259" key="3">
    <source>
        <dbReference type="PROSITE" id="PS51635"/>
    </source>
</evidence>
<feature type="short sequence motif" description="GXSXG" evidence="2">
    <location>
        <begin position="59"/>
        <end position="63"/>
    </location>
</feature>
<feature type="active site" description="Nucleophile" evidence="2">
    <location>
        <position position="61"/>
    </location>
</feature>
<name>A0A1S8MND4_CLOSA</name>
<organism evidence="4 5">
    <name type="scientific">Clostridium saccharobutylicum</name>
    <dbReference type="NCBI Taxonomy" id="169679"/>
    <lineage>
        <taxon>Bacteria</taxon>
        <taxon>Bacillati</taxon>
        <taxon>Bacillota</taxon>
        <taxon>Clostridia</taxon>
        <taxon>Eubacteriales</taxon>
        <taxon>Clostridiaceae</taxon>
        <taxon>Clostridium</taxon>
    </lineage>
</organism>
<dbReference type="AlphaFoldDB" id="A0A1S8MND4"/>
<feature type="short sequence motif" description="GXGXXG" evidence="2">
    <location>
        <begin position="27"/>
        <end position="32"/>
    </location>
</feature>
<dbReference type="SUPFAM" id="SSF52151">
    <property type="entry name" value="FabD/lysophospholipase-like"/>
    <property type="match status" value="1"/>
</dbReference>
<dbReference type="InterPro" id="IPR016035">
    <property type="entry name" value="Acyl_Trfase/lysoPLipase"/>
</dbReference>
<keyword evidence="1 2" id="KW-0443">Lipid metabolism</keyword>
<keyword evidence="2 4" id="KW-0378">Hydrolase</keyword>
<reference evidence="4 5" key="1">
    <citation type="submission" date="2016-05" db="EMBL/GenBank/DDBJ databases">
        <title>Microbial solvent formation.</title>
        <authorList>
            <person name="Poehlein A."/>
            <person name="Montoya Solano J.D."/>
            <person name="Flitsch S."/>
            <person name="Krabben P."/>
            <person name="Duerre P."/>
            <person name="Daniel R."/>
        </authorList>
    </citation>
    <scope>NUCLEOTIDE SEQUENCE [LARGE SCALE GENOMIC DNA]</scope>
    <source>
        <strain evidence="4 5">L1-8</strain>
    </source>
</reference>
<dbReference type="Gene3D" id="3.40.1090.10">
    <property type="entry name" value="Cytosolic phospholipase A2 catalytic domain"/>
    <property type="match status" value="1"/>
</dbReference>
<dbReference type="GO" id="GO:0016787">
    <property type="term" value="F:hydrolase activity"/>
    <property type="evidence" value="ECO:0007669"/>
    <property type="project" value="UniProtKB-UniRule"/>
</dbReference>
<comment type="caution">
    <text evidence="4">The sequence shown here is derived from an EMBL/GenBank/DDBJ whole genome shotgun (WGS) entry which is preliminary data.</text>
</comment>
<feature type="domain" description="PNPLA" evidence="3">
    <location>
        <begin position="23"/>
        <end position="205"/>
    </location>
</feature>
<evidence type="ECO:0000313" key="5">
    <source>
        <dbReference type="Proteomes" id="UP000191154"/>
    </source>
</evidence>
<dbReference type="PROSITE" id="PS51635">
    <property type="entry name" value="PNPLA"/>
    <property type="match status" value="1"/>
</dbReference>
<feature type="active site" description="Proton acceptor" evidence="2">
    <location>
        <position position="192"/>
    </location>
</feature>
<dbReference type="Proteomes" id="UP000191154">
    <property type="component" value="Unassembled WGS sequence"/>
</dbReference>
<evidence type="ECO:0000256" key="1">
    <source>
        <dbReference type="ARBA" id="ARBA00023098"/>
    </source>
</evidence>
<dbReference type="NCBIfam" id="NF041079">
    <property type="entry name" value="CBASS_lipase"/>
    <property type="match status" value="1"/>
</dbReference>
<dbReference type="GO" id="GO:0016042">
    <property type="term" value="P:lipid catabolic process"/>
    <property type="evidence" value="ECO:0007669"/>
    <property type="project" value="UniProtKB-UniRule"/>
</dbReference>